<feature type="transmembrane region" description="Helical" evidence="2">
    <location>
        <begin position="120"/>
        <end position="138"/>
    </location>
</feature>
<evidence type="ECO:0000313" key="4">
    <source>
        <dbReference type="EMBL" id="GKV50286.1"/>
    </source>
</evidence>
<dbReference type="Proteomes" id="UP001054252">
    <property type="component" value="Unassembled WGS sequence"/>
</dbReference>
<feature type="region of interest" description="Disordered" evidence="1">
    <location>
        <begin position="159"/>
        <end position="178"/>
    </location>
</feature>
<feature type="chain" id="PRO_5043540198" evidence="3">
    <location>
        <begin position="16"/>
        <end position="178"/>
    </location>
</feature>
<keyword evidence="5" id="KW-1185">Reference proteome</keyword>
<feature type="signal peptide" evidence="3">
    <location>
        <begin position="1"/>
        <end position="15"/>
    </location>
</feature>
<name>A0AAV5MJX0_9ROSI</name>
<proteinExistence type="predicted"/>
<feature type="transmembrane region" description="Helical" evidence="2">
    <location>
        <begin position="30"/>
        <end position="49"/>
    </location>
</feature>
<evidence type="ECO:0000256" key="3">
    <source>
        <dbReference type="SAM" id="SignalP"/>
    </source>
</evidence>
<dbReference type="InterPro" id="IPR053258">
    <property type="entry name" value="Ca-permeable_cation_channel"/>
</dbReference>
<keyword evidence="2" id="KW-1133">Transmembrane helix</keyword>
<keyword evidence="3" id="KW-0732">Signal</keyword>
<evidence type="ECO:0000256" key="2">
    <source>
        <dbReference type="SAM" id="Phobius"/>
    </source>
</evidence>
<evidence type="ECO:0000313" key="5">
    <source>
        <dbReference type="Proteomes" id="UP001054252"/>
    </source>
</evidence>
<comment type="caution">
    <text evidence="4">The sequence shown here is derived from an EMBL/GenBank/DDBJ whole genome shotgun (WGS) entry which is preliminary data.</text>
</comment>
<protein>
    <submittedName>
        <fullName evidence="4">Uncharacterized protein</fullName>
    </submittedName>
</protein>
<accession>A0AAV5MJX0</accession>
<keyword evidence="2" id="KW-0812">Transmembrane</keyword>
<gene>
    <name evidence="4" type="ORF">SLEP1_g56999</name>
</gene>
<organism evidence="4 5">
    <name type="scientific">Rubroshorea leprosula</name>
    <dbReference type="NCBI Taxonomy" id="152421"/>
    <lineage>
        <taxon>Eukaryota</taxon>
        <taxon>Viridiplantae</taxon>
        <taxon>Streptophyta</taxon>
        <taxon>Embryophyta</taxon>
        <taxon>Tracheophyta</taxon>
        <taxon>Spermatophyta</taxon>
        <taxon>Magnoliopsida</taxon>
        <taxon>eudicotyledons</taxon>
        <taxon>Gunneridae</taxon>
        <taxon>Pentapetalae</taxon>
        <taxon>rosids</taxon>
        <taxon>malvids</taxon>
        <taxon>Malvales</taxon>
        <taxon>Dipterocarpaceae</taxon>
        <taxon>Rubroshorea</taxon>
    </lineage>
</organism>
<dbReference type="PANTHER" id="PTHR34115">
    <property type="entry name" value="PROTEIN, PUTATIVE-RELATED"/>
    <property type="match status" value="1"/>
</dbReference>
<sequence>MFKFNFLISIRKLLSNLLIFSSIARLSRQLLKLSNILASIFGSFLQLRFQSAEASPFDTHRLHILAIFIVIVIYAVSLGIEIQLEADGSDWLAVVSTISLLTGSLALILLLLIIEPYVGWPLFIVWFLYFVKLACESYNKIRDSIVSKVKRAADFLKSQFNPNSNQNGDASQPQPTTV</sequence>
<dbReference type="PANTHER" id="PTHR34115:SF13">
    <property type="entry name" value="RPB1A"/>
    <property type="match status" value="1"/>
</dbReference>
<feature type="transmembrane region" description="Helical" evidence="2">
    <location>
        <begin position="61"/>
        <end position="80"/>
    </location>
</feature>
<evidence type="ECO:0000256" key="1">
    <source>
        <dbReference type="SAM" id="MobiDB-lite"/>
    </source>
</evidence>
<dbReference type="EMBL" id="BPVZ01000354">
    <property type="protein sequence ID" value="GKV50286.1"/>
    <property type="molecule type" value="Genomic_DNA"/>
</dbReference>
<reference evidence="4 5" key="1">
    <citation type="journal article" date="2021" name="Commun. Biol.">
        <title>The genome of Shorea leprosula (Dipterocarpaceae) highlights the ecological relevance of drought in aseasonal tropical rainforests.</title>
        <authorList>
            <person name="Ng K.K.S."/>
            <person name="Kobayashi M.J."/>
            <person name="Fawcett J.A."/>
            <person name="Hatakeyama M."/>
            <person name="Paape T."/>
            <person name="Ng C.H."/>
            <person name="Ang C.C."/>
            <person name="Tnah L.H."/>
            <person name="Lee C.T."/>
            <person name="Nishiyama T."/>
            <person name="Sese J."/>
            <person name="O'Brien M.J."/>
            <person name="Copetti D."/>
            <person name="Mohd Noor M.I."/>
            <person name="Ong R.C."/>
            <person name="Putra M."/>
            <person name="Sireger I.Z."/>
            <person name="Indrioko S."/>
            <person name="Kosugi Y."/>
            <person name="Izuno A."/>
            <person name="Isagi Y."/>
            <person name="Lee S.L."/>
            <person name="Shimizu K.K."/>
        </authorList>
    </citation>
    <scope>NUCLEOTIDE SEQUENCE [LARGE SCALE GENOMIC DNA]</scope>
    <source>
        <strain evidence="4">214</strain>
    </source>
</reference>
<dbReference type="AlphaFoldDB" id="A0AAV5MJX0"/>
<feature type="transmembrane region" description="Helical" evidence="2">
    <location>
        <begin position="92"/>
        <end position="114"/>
    </location>
</feature>
<keyword evidence="2" id="KW-0472">Membrane</keyword>